<keyword evidence="2" id="KW-1185">Reference proteome</keyword>
<dbReference type="RefSeq" id="WP_210436565.1">
    <property type="nucleotide sequence ID" value="NZ_CWKH01000001.1"/>
</dbReference>
<evidence type="ECO:0000313" key="1">
    <source>
        <dbReference type="EMBL" id="CRZ13719.1"/>
    </source>
</evidence>
<reference evidence="2" key="1">
    <citation type="submission" date="2015-07" db="EMBL/GenBank/DDBJ databases">
        <authorList>
            <person name="Urmite Genomes"/>
        </authorList>
    </citation>
    <scope>NUCLEOTIDE SEQUENCE [LARGE SCALE GENOMIC DNA]</scope>
    <source>
        <strain evidence="2">type strain: ATCC 49404</strain>
    </source>
</reference>
<dbReference type="Proteomes" id="UP000199147">
    <property type="component" value="Unassembled WGS sequence"/>
</dbReference>
<proteinExistence type="predicted"/>
<evidence type="ECO:0000313" key="2">
    <source>
        <dbReference type="Proteomes" id="UP000199147"/>
    </source>
</evidence>
<sequence precursor="true">MPVDGRFGAKARIVACALGGAAVIAMVVVGCSAVTGGTAQVDSAAAPEYRASVKASIEESSASSVARESERQASLTTRAVHTVCEDLSTSAVDAVNAVNGYVEAVNSGGDTAAKAGPAIDGLNRSADLVSSGLSDALSPDLHAALTEWIDSARALVTAISGHVGPDQFNAASNRSNTARENALTRCDKAY</sequence>
<gene>
    <name evidence="1" type="ORF">BN2156_00558</name>
</gene>
<dbReference type="STRING" id="146018.BN2156_00558"/>
<name>A0A0H5RYD1_9MYCO</name>
<dbReference type="EMBL" id="CWKH01000001">
    <property type="protein sequence ID" value="CRZ13719.1"/>
    <property type="molecule type" value="Genomic_DNA"/>
</dbReference>
<dbReference type="PROSITE" id="PS51257">
    <property type="entry name" value="PROKAR_LIPOPROTEIN"/>
    <property type="match status" value="1"/>
</dbReference>
<accession>A0A0H5RYD1</accession>
<protein>
    <submittedName>
        <fullName evidence="1">Uncharacterized protein</fullName>
    </submittedName>
</protein>
<organism evidence="1 2">
    <name type="scientific">Mycolicibacterium neworleansense</name>
    <dbReference type="NCBI Taxonomy" id="146018"/>
    <lineage>
        <taxon>Bacteria</taxon>
        <taxon>Bacillati</taxon>
        <taxon>Actinomycetota</taxon>
        <taxon>Actinomycetes</taxon>
        <taxon>Mycobacteriales</taxon>
        <taxon>Mycobacteriaceae</taxon>
        <taxon>Mycolicibacterium</taxon>
    </lineage>
</organism>
<dbReference type="AlphaFoldDB" id="A0A0H5RYD1"/>